<reference evidence="2 3" key="1">
    <citation type="journal article" date="2016" name="Nat. Commun.">
        <title>Thousands of microbial genomes shed light on interconnected biogeochemical processes in an aquifer system.</title>
        <authorList>
            <person name="Anantharaman K."/>
            <person name="Brown C.T."/>
            <person name="Hug L.A."/>
            <person name="Sharon I."/>
            <person name="Castelle C.J."/>
            <person name="Probst A.J."/>
            <person name="Thomas B.C."/>
            <person name="Singh A."/>
            <person name="Wilkins M.J."/>
            <person name="Karaoz U."/>
            <person name="Brodie E.L."/>
            <person name="Williams K.H."/>
            <person name="Hubbard S.S."/>
            <person name="Banfield J.F."/>
        </authorList>
    </citation>
    <scope>NUCLEOTIDE SEQUENCE [LARGE SCALE GENOMIC DNA]</scope>
</reference>
<evidence type="ECO:0000259" key="1">
    <source>
        <dbReference type="Pfam" id="PF12804"/>
    </source>
</evidence>
<dbReference type="InterPro" id="IPR029044">
    <property type="entry name" value="Nucleotide-diphossugar_trans"/>
</dbReference>
<dbReference type="SUPFAM" id="SSF53448">
    <property type="entry name" value="Nucleotide-diphospho-sugar transferases"/>
    <property type="match status" value="1"/>
</dbReference>
<dbReference type="Gene3D" id="3.90.550.10">
    <property type="entry name" value="Spore Coat Polysaccharide Biosynthesis Protein SpsA, Chain A"/>
    <property type="match status" value="1"/>
</dbReference>
<dbReference type="STRING" id="1802126.A3B25_03300"/>
<dbReference type="GO" id="GO:0016779">
    <property type="term" value="F:nucleotidyltransferase activity"/>
    <property type="evidence" value="ECO:0007669"/>
    <property type="project" value="UniProtKB-ARBA"/>
</dbReference>
<gene>
    <name evidence="2" type="ORF">A3B25_03300</name>
</gene>
<dbReference type="EMBL" id="MHNW01000029">
    <property type="protein sequence ID" value="OGZ53136.1"/>
    <property type="molecule type" value="Genomic_DNA"/>
</dbReference>
<dbReference type="InterPro" id="IPR025877">
    <property type="entry name" value="MobA-like_NTP_Trfase"/>
</dbReference>
<evidence type="ECO:0000313" key="2">
    <source>
        <dbReference type="EMBL" id="OGZ53136.1"/>
    </source>
</evidence>
<evidence type="ECO:0000313" key="3">
    <source>
        <dbReference type="Proteomes" id="UP000179106"/>
    </source>
</evidence>
<dbReference type="AlphaFoldDB" id="A0A1G2GSG2"/>
<protein>
    <recommendedName>
        <fullName evidence="1">MobA-like NTP transferase domain-containing protein</fullName>
    </recommendedName>
</protein>
<sequence length="281" mass="31857">MTNVVLMAGKGKRFSDAGYTISKSLLPVSGKPMIVRAVECMPPADKWVFVVREDHLKEQDIIEALKSVAKDVIVLVDPNPIGQLNSCLVAKEYYDNGEPVFIGACDFGMRYDLRAYEKLLDSKNPERPDVIAWSFTEGQNLARNPEMFGWLEQDADGWVRGVSVKVPVSADPFHDFAVTGSFTFASGKAFLKIAEELMRRGIKVKNEFYIDSMLGLAAEMGYRVKSFPVAYASWGTPVDYEEYLWWEKAISDPLRYPDAVAKEEYPFWKTYFKKGNEARIR</sequence>
<accession>A0A1G2GSG2</accession>
<comment type="caution">
    <text evidence="2">The sequence shown here is derived from an EMBL/GenBank/DDBJ whole genome shotgun (WGS) entry which is preliminary data.</text>
</comment>
<organism evidence="2 3">
    <name type="scientific">Candidatus Ryanbacteria bacterium RIFCSPLOWO2_01_FULL_48_26</name>
    <dbReference type="NCBI Taxonomy" id="1802126"/>
    <lineage>
        <taxon>Bacteria</taxon>
        <taxon>Candidatus Ryaniibacteriota</taxon>
    </lineage>
</organism>
<feature type="domain" description="MobA-like NTP transferase" evidence="1">
    <location>
        <begin position="4"/>
        <end position="138"/>
    </location>
</feature>
<dbReference type="Proteomes" id="UP000179106">
    <property type="component" value="Unassembled WGS sequence"/>
</dbReference>
<proteinExistence type="predicted"/>
<name>A0A1G2GSG2_9BACT</name>
<dbReference type="Pfam" id="PF12804">
    <property type="entry name" value="NTP_transf_3"/>
    <property type="match status" value="1"/>
</dbReference>